<proteinExistence type="predicted"/>
<evidence type="ECO:0000313" key="3">
    <source>
        <dbReference type="Proteomes" id="UP000322699"/>
    </source>
</evidence>
<reference evidence="2 3" key="1">
    <citation type="submission" date="2019-08" db="EMBL/GenBank/DDBJ databases">
        <title>Deep-cultivation of Planctomycetes and their phenomic and genomic characterization uncovers novel biology.</title>
        <authorList>
            <person name="Wiegand S."/>
            <person name="Jogler M."/>
            <person name="Boedeker C."/>
            <person name="Pinto D."/>
            <person name="Vollmers J."/>
            <person name="Rivas-Marin E."/>
            <person name="Kohn T."/>
            <person name="Peeters S.H."/>
            <person name="Heuer A."/>
            <person name="Rast P."/>
            <person name="Oberbeckmann S."/>
            <person name="Bunk B."/>
            <person name="Jeske O."/>
            <person name="Meyerdierks A."/>
            <person name="Storesund J.E."/>
            <person name="Kallscheuer N."/>
            <person name="Luecker S."/>
            <person name="Lage O.M."/>
            <person name="Pohl T."/>
            <person name="Merkel B.J."/>
            <person name="Hornburger P."/>
            <person name="Mueller R.-W."/>
            <person name="Bruemmer F."/>
            <person name="Labrenz M."/>
            <person name="Spormann A.M."/>
            <person name="Op Den Camp H."/>
            <person name="Overmann J."/>
            <person name="Amann R."/>
            <person name="Jetten M.S.M."/>
            <person name="Mascher T."/>
            <person name="Medema M.H."/>
            <person name="Devos D.P."/>
            <person name="Kaster A.-K."/>
            <person name="Ovreas L."/>
            <person name="Rohde M."/>
            <person name="Galperin M.Y."/>
            <person name="Jogler C."/>
        </authorList>
    </citation>
    <scope>NUCLEOTIDE SEQUENCE [LARGE SCALE GENOMIC DNA]</scope>
    <source>
        <strain evidence="2 3">LF1</strain>
    </source>
</reference>
<dbReference type="Proteomes" id="UP000322699">
    <property type="component" value="Unassembled WGS sequence"/>
</dbReference>
<organism evidence="2 3">
    <name type="scientific">Rubripirellula obstinata</name>
    <dbReference type="NCBI Taxonomy" id="406547"/>
    <lineage>
        <taxon>Bacteria</taxon>
        <taxon>Pseudomonadati</taxon>
        <taxon>Planctomycetota</taxon>
        <taxon>Planctomycetia</taxon>
        <taxon>Pirellulales</taxon>
        <taxon>Pirellulaceae</taxon>
        <taxon>Rubripirellula</taxon>
    </lineage>
</organism>
<accession>A0A5B1CFL6</accession>
<name>A0A5B1CFL6_9BACT</name>
<evidence type="ECO:0000256" key="1">
    <source>
        <dbReference type="SAM" id="MobiDB-lite"/>
    </source>
</evidence>
<keyword evidence="3" id="KW-1185">Reference proteome</keyword>
<gene>
    <name evidence="2" type="ORF">LF1_06090</name>
</gene>
<dbReference type="AlphaFoldDB" id="A0A5B1CFL6"/>
<sequence>MSGKRRPKFYARIDITRIGVVLFASLTERNLGGSSRESDADGCLPETAEGLRGLRERAKTLENGAGPLPGVATAGERIAVLRNWPMGRNAVKYWAKNEKSRRGSHDGFSFTGGSEIVPTKQRS</sequence>
<evidence type="ECO:0000313" key="2">
    <source>
        <dbReference type="EMBL" id="KAA1258094.1"/>
    </source>
</evidence>
<dbReference type="EMBL" id="VRLW01000001">
    <property type="protein sequence ID" value="KAA1258094.1"/>
    <property type="molecule type" value="Genomic_DNA"/>
</dbReference>
<protein>
    <submittedName>
        <fullName evidence="2">Uncharacterized protein</fullName>
    </submittedName>
</protein>
<feature type="region of interest" description="Disordered" evidence="1">
    <location>
        <begin position="98"/>
        <end position="123"/>
    </location>
</feature>
<comment type="caution">
    <text evidence="2">The sequence shown here is derived from an EMBL/GenBank/DDBJ whole genome shotgun (WGS) entry which is preliminary data.</text>
</comment>